<feature type="region of interest" description="Disordered" evidence="1">
    <location>
        <begin position="1"/>
        <end position="24"/>
    </location>
</feature>
<sequence length="62" mass="6743">MAEDDGGHGGIMRPGEVEDAAKGAAGVLDVERFHGPNVTEGTWMRHGEKVSAARVRNRPRFR</sequence>
<dbReference type="Proteomes" id="UP001501584">
    <property type="component" value="Unassembled WGS sequence"/>
</dbReference>
<accession>A0ABP5T6S6</accession>
<evidence type="ECO:0000256" key="1">
    <source>
        <dbReference type="SAM" id="MobiDB-lite"/>
    </source>
</evidence>
<protein>
    <submittedName>
        <fullName evidence="2">Uncharacterized protein</fullName>
    </submittedName>
</protein>
<keyword evidence="3" id="KW-1185">Reference proteome</keyword>
<comment type="caution">
    <text evidence="2">The sequence shown here is derived from an EMBL/GenBank/DDBJ whole genome shotgun (WGS) entry which is preliminary data.</text>
</comment>
<gene>
    <name evidence="2" type="ORF">GCM10010403_45440</name>
</gene>
<proteinExistence type="predicted"/>
<evidence type="ECO:0000313" key="2">
    <source>
        <dbReference type="EMBL" id="GAA2346682.1"/>
    </source>
</evidence>
<evidence type="ECO:0000313" key="3">
    <source>
        <dbReference type="Proteomes" id="UP001501584"/>
    </source>
</evidence>
<dbReference type="EMBL" id="BAAASX010000008">
    <property type="protein sequence ID" value="GAA2346682.1"/>
    <property type="molecule type" value="Genomic_DNA"/>
</dbReference>
<reference evidence="3" key="1">
    <citation type="journal article" date="2019" name="Int. J. Syst. Evol. Microbiol.">
        <title>The Global Catalogue of Microorganisms (GCM) 10K type strain sequencing project: providing services to taxonomists for standard genome sequencing and annotation.</title>
        <authorList>
            <consortium name="The Broad Institute Genomics Platform"/>
            <consortium name="The Broad Institute Genome Sequencing Center for Infectious Disease"/>
            <person name="Wu L."/>
            <person name="Ma J."/>
        </authorList>
    </citation>
    <scope>NUCLEOTIDE SEQUENCE [LARGE SCALE GENOMIC DNA]</scope>
    <source>
        <strain evidence="3">JCM 6238</strain>
    </source>
</reference>
<organism evidence="2 3">
    <name type="scientific">Glycomyces rutgersensis</name>
    <dbReference type="NCBI Taxonomy" id="58115"/>
    <lineage>
        <taxon>Bacteria</taxon>
        <taxon>Bacillati</taxon>
        <taxon>Actinomycetota</taxon>
        <taxon>Actinomycetes</taxon>
        <taxon>Glycomycetales</taxon>
        <taxon>Glycomycetaceae</taxon>
        <taxon>Glycomyces</taxon>
    </lineage>
</organism>
<name>A0ABP5T6S6_9ACTN</name>